<dbReference type="SUPFAM" id="SSF53187">
    <property type="entry name" value="Zn-dependent exopeptidases"/>
    <property type="match status" value="1"/>
</dbReference>
<dbReference type="PANTHER" id="PTHR30404:SF0">
    <property type="entry name" value="N-ACETYLMURAMOYL-L-ALANINE AMIDASE AMIC"/>
    <property type="match status" value="1"/>
</dbReference>
<dbReference type="Gene3D" id="2.60.40.3500">
    <property type="match status" value="1"/>
</dbReference>
<dbReference type="EC" id="3.5.1.28" evidence="2"/>
<sequence length="397" mass="45046">MVRFLLMLLIFIISFSFGFEIRTGEYEDKVRIVLDGVKNADIVTVSNNLILKVSEKYKNSNFKLNNSSIKEIEIYTNEEKNSSLIYITLQEGLSYKYFSLSNPDRFVIDIMKVSTVKNQIQKTEKKDYQADVLDTILKNLENQTKNTSLSSFEIEVPKNFSGKKKVIVIDPGHGGHDPGAMANGLKEKDINLKVALKLKNYLEKDGRFKVYLTRDDDYFVPLYDRTLIALEKKADLFISIHTNASENPNLSGTYVYTLNLKGATSKLAKMVEERENKTVLNVVKVSTNPNVNKIVADMAISHTMTEGLNFAKFIEVNAKNLLPDTEFKRIESANFAVLKTPSIPAVLVETAFITNEKDAKLLANDKFLDNLAKVLYKSIVDYFFKYKNLVFKGKAES</sequence>
<feature type="domain" description="MurNAc-LAA" evidence="4">
    <location>
        <begin position="226"/>
        <end position="380"/>
    </location>
</feature>
<dbReference type="InterPro" id="IPR002508">
    <property type="entry name" value="MurNAc-LAA_cat"/>
</dbReference>
<dbReference type="GO" id="GO:0030288">
    <property type="term" value="C:outer membrane-bounded periplasmic space"/>
    <property type="evidence" value="ECO:0007669"/>
    <property type="project" value="TreeGrafter"/>
</dbReference>
<evidence type="ECO:0000256" key="1">
    <source>
        <dbReference type="ARBA" id="ARBA00001561"/>
    </source>
</evidence>
<dbReference type="OrthoDB" id="9806267at2"/>
<evidence type="ECO:0000256" key="2">
    <source>
        <dbReference type="ARBA" id="ARBA00011901"/>
    </source>
</evidence>
<evidence type="ECO:0000313" key="5">
    <source>
        <dbReference type="EMBL" id="ACN98993.1"/>
    </source>
</evidence>
<name>C1DX34_SULAA</name>
<comment type="catalytic activity">
    <reaction evidence="1">
        <text>Hydrolyzes the link between N-acetylmuramoyl residues and L-amino acid residues in certain cell-wall glycopeptides.</text>
        <dbReference type="EC" id="3.5.1.28"/>
    </reaction>
</comment>
<dbReference type="RefSeq" id="WP_012674313.1">
    <property type="nucleotide sequence ID" value="NC_012438.1"/>
</dbReference>
<keyword evidence="6" id="KW-1185">Reference proteome</keyword>
<proteinExistence type="predicted"/>
<dbReference type="AlphaFoldDB" id="C1DX34"/>
<dbReference type="Proteomes" id="UP000001369">
    <property type="component" value="Chromosome"/>
</dbReference>
<dbReference type="GO" id="GO:0008745">
    <property type="term" value="F:N-acetylmuramoyl-L-alanine amidase activity"/>
    <property type="evidence" value="ECO:0007669"/>
    <property type="project" value="UniProtKB-EC"/>
</dbReference>
<dbReference type="InterPro" id="IPR050695">
    <property type="entry name" value="N-acetylmuramoyl_amidase_3"/>
</dbReference>
<evidence type="ECO:0000259" key="4">
    <source>
        <dbReference type="SMART" id="SM00646"/>
    </source>
</evidence>
<dbReference type="EMBL" id="CP001229">
    <property type="protein sequence ID" value="ACN98993.1"/>
    <property type="molecule type" value="Genomic_DNA"/>
</dbReference>
<dbReference type="STRING" id="204536.SULAZ_1713"/>
<dbReference type="SMART" id="SM00646">
    <property type="entry name" value="Ami_3"/>
    <property type="match status" value="1"/>
</dbReference>
<keyword evidence="3 5" id="KW-0378">Hydrolase</keyword>
<dbReference type="KEGG" id="saf:SULAZ_1713"/>
<dbReference type="Gene3D" id="3.40.630.40">
    <property type="entry name" value="Zn-dependent exopeptidases"/>
    <property type="match status" value="1"/>
</dbReference>
<dbReference type="Pfam" id="PF01520">
    <property type="entry name" value="Amidase_3"/>
    <property type="match status" value="1"/>
</dbReference>
<dbReference type="eggNOG" id="COG0860">
    <property type="taxonomic scope" value="Bacteria"/>
</dbReference>
<protein>
    <recommendedName>
        <fullName evidence="2">N-acetylmuramoyl-L-alanine amidase</fullName>
        <ecNumber evidence="2">3.5.1.28</ecNumber>
    </recommendedName>
</protein>
<dbReference type="HOGENOM" id="CLU_014322_2_2_0"/>
<gene>
    <name evidence="5" type="ordered locus">SULAZ_1713</name>
</gene>
<evidence type="ECO:0000256" key="3">
    <source>
        <dbReference type="ARBA" id="ARBA00022801"/>
    </source>
</evidence>
<dbReference type="GO" id="GO:0009253">
    <property type="term" value="P:peptidoglycan catabolic process"/>
    <property type="evidence" value="ECO:0007669"/>
    <property type="project" value="InterPro"/>
</dbReference>
<accession>C1DX34</accession>
<reference evidence="5 6" key="1">
    <citation type="journal article" date="2009" name="J. Bacteriol.">
        <title>Complete and draft genome sequences of six members of the Aquificales.</title>
        <authorList>
            <person name="Reysenbach A.L."/>
            <person name="Hamamura N."/>
            <person name="Podar M."/>
            <person name="Griffiths E."/>
            <person name="Ferreira S."/>
            <person name="Hochstein R."/>
            <person name="Heidelberg J."/>
            <person name="Johnson J."/>
            <person name="Mead D."/>
            <person name="Pohorille A."/>
            <person name="Sarmiento M."/>
            <person name="Schweighofer K."/>
            <person name="Seshadri R."/>
            <person name="Voytek M.A."/>
        </authorList>
    </citation>
    <scope>NUCLEOTIDE SEQUENCE [LARGE SCALE GENOMIC DNA]</scope>
    <source>
        <strain evidence="6">Az-Fu1 / DSM 15241 / OCM 825</strain>
    </source>
</reference>
<evidence type="ECO:0000313" key="6">
    <source>
        <dbReference type="Proteomes" id="UP000001369"/>
    </source>
</evidence>
<organism evidence="5 6">
    <name type="scientific">Sulfurihydrogenibium azorense (strain DSM 15241 / OCM 825 / Az-Fu1)</name>
    <dbReference type="NCBI Taxonomy" id="204536"/>
    <lineage>
        <taxon>Bacteria</taxon>
        <taxon>Pseudomonadati</taxon>
        <taxon>Aquificota</taxon>
        <taxon>Aquificia</taxon>
        <taxon>Aquificales</taxon>
        <taxon>Hydrogenothermaceae</taxon>
        <taxon>Sulfurihydrogenibium</taxon>
    </lineage>
</organism>
<dbReference type="CDD" id="cd02696">
    <property type="entry name" value="MurNAc-LAA"/>
    <property type="match status" value="1"/>
</dbReference>
<dbReference type="PANTHER" id="PTHR30404">
    <property type="entry name" value="N-ACETYLMURAMOYL-L-ALANINE AMIDASE"/>
    <property type="match status" value="1"/>
</dbReference>